<dbReference type="EMBL" id="JACVXA010000040">
    <property type="protein sequence ID" value="MBE3639155.1"/>
    <property type="molecule type" value="Genomic_DNA"/>
</dbReference>
<feature type="region of interest" description="Disordered" evidence="1">
    <location>
        <begin position="22"/>
        <end position="84"/>
    </location>
</feature>
<comment type="caution">
    <text evidence="3">The sequence shown here is derived from an EMBL/GenBank/DDBJ whole genome shotgun (WGS) entry which is preliminary data.</text>
</comment>
<evidence type="ECO:0000256" key="2">
    <source>
        <dbReference type="SAM" id="SignalP"/>
    </source>
</evidence>
<evidence type="ECO:0000256" key="1">
    <source>
        <dbReference type="SAM" id="MobiDB-lite"/>
    </source>
</evidence>
<dbReference type="Pfam" id="PF11776">
    <property type="entry name" value="RcnB"/>
    <property type="match status" value="1"/>
</dbReference>
<evidence type="ECO:0000313" key="3">
    <source>
        <dbReference type="EMBL" id="MBE3639155.1"/>
    </source>
</evidence>
<dbReference type="RefSeq" id="WP_193183531.1">
    <property type="nucleotide sequence ID" value="NZ_JACVXA010000040.1"/>
</dbReference>
<dbReference type="InterPro" id="IPR024572">
    <property type="entry name" value="RcnB"/>
</dbReference>
<keyword evidence="4" id="KW-1185">Reference proteome</keyword>
<gene>
    <name evidence="3" type="ORF">ICN82_13190</name>
</gene>
<proteinExistence type="predicted"/>
<feature type="compositionally biased region" description="Basic and acidic residues" evidence="1">
    <location>
        <begin position="29"/>
        <end position="50"/>
    </location>
</feature>
<protein>
    <submittedName>
        <fullName evidence="3">RcnB family protein</fullName>
    </submittedName>
</protein>
<dbReference type="Gene3D" id="3.10.450.160">
    <property type="entry name" value="inner membrane protein cigr"/>
    <property type="match status" value="1"/>
</dbReference>
<evidence type="ECO:0000313" key="4">
    <source>
        <dbReference type="Proteomes" id="UP000609121"/>
    </source>
</evidence>
<reference evidence="3" key="1">
    <citation type="submission" date="2020-09" db="EMBL/GenBank/DDBJ databases">
        <title>A novel bacterium of genus Mangrovicoccus, isolated from South China Sea.</title>
        <authorList>
            <person name="Huang H."/>
            <person name="Mo K."/>
            <person name="Hu Y."/>
        </authorList>
    </citation>
    <scope>NUCLEOTIDE SEQUENCE</scope>
    <source>
        <strain evidence="3">HB182678</strain>
    </source>
</reference>
<name>A0A8J6ZA29_9RHOB</name>
<keyword evidence="2" id="KW-0732">Signal</keyword>
<sequence length="134" mass="14850">MMKTTMIAALCLSMISVPVLADKGGSGRNWRDHGGDRHEARRGEGRDGRLELAGNPGRGNNGKGVPPGLDKKPGNMPPGQYKKIHGDRIDWRDYRLPRPPEGQIYVRQGDQLYRVMRDTMIVAAALGVVSQYLR</sequence>
<feature type="chain" id="PRO_5035318058" evidence="2">
    <location>
        <begin position="22"/>
        <end position="134"/>
    </location>
</feature>
<organism evidence="3 4">
    <name type="scientific">Mangrovicoccus algicola</name>
    <dbReference type="NCBI Taxonomy" id="2771008"/>
    <lineage>
        <taxon>Bacteria</taxon>
        <taxon>Pseudomonadati</taxon>
        <taxon>Pseudomonadota</taxon>
        <taxon>Alphaproteobacteria</taxon>
        <taxon>Rhodobacterales</taxon>
        <taxon>Paracoccaceae</taxon>
        <taxon>Mangrovicoccus</taxon>
    </lineage>
</organism>
<dbReference type="Proteomes" id="UP000609121">
    <property type="component" value="Unassembled WGS sequence"/>
</dbReference>
<dbReference type="AlphaFoldDB" id="A0A8J6ZA29"/>
<accession>A0A8J6ZA29</accession>
<feature type="signal peptide" evidence="2">
    <location>
        <begin position="1"/>
        <end position="21"/>
    </location>
</feature>